<accession>A0A0E9VYK2</accession>
<name>A0A0E9VYK2_ANGAN</name>
<dbReference type="EMBL" id="GBXM01025426">
    <property type="protein sequence ID" value="JAH83151.1"/>
    <property type="molecule type" value="Transcribed_RNA"/>
</dbReference>
<dbReference type="AlphaFoldDB" id="A0A0E9VYK2"/>
<sequence length="16" mass="1748">MVLARGKIIFPCADVD</sequence>
<reference evidence="1" key="1">
    <citation type="submission" date="2014-11" db="EMBL/GenBank/DDBJ databases">
        <authorList>
            <person name="Amaro Gonzalez C."/>
        </authorList>
    </citation>
    <scope>NUCLEOTIDE SEQUENCE</scope>
</reference>
<evidence type="ECO:0000313" key="1">
    <source>
        <dbReference type="EMBL" id="JAH83151.1"/>
    </source>
</evidence>
<protein>
    <submittedName>
        <fullName evidence="1">Uncharacterized protein</fullName>
    </submittedName>
</protein>
<reference evidence="1" key="2">
    <citation type="journal article" date="2015" name="Fish Shellfish Immunol.">
        <title>Early steps in the European eel (Anguilla anguilla)-Vibrio vulnificus interaction in the gills: Role of the RtxA13 toxin.</title>
        <authorList>
            <person name="Callol A."/>
            <person name="Pajuelo D."/>
            <person name="Ebbesson L."/>
            <person name="Teles M."/>
            <person name="MacKenzie S."/>
            <person name="Amaro C."/>
        </authorList>
    </citation>
    <scope>NUCLEOTIDE SEQUENCE</scope>
</reference>
<proteinExistence type="predicted"/>
<organism evidence="1">
    <name type="scientific">Anguilla anguilla</name>
    <name type="common">European freshwater eel</name>
    <name type="synonym">Muraena anguilla</name>
    <dbReference type="NCBI Taxonomy" id="7936"/>
    <lineage>
        <taxon>Eukaryota</taxon>
        <taxon>Metazoa</taxon>
        <taxon>Chordata</taxon>
        <taxon>Craniata</taxon>
        <taxon>Vertebrata</taxon>
        <taxon>Euteleostomi</taxon>
        <taxon>Actinopterygii</taxon>
        <taxon>Neopterygii</taxon>
        <taxon>Teleostei</taxon>
        <taxon>Anguilliformes</taxon>
        <taxon>Anguillidae</taxon>
        <taxon>Anguilla</taxon>
    </lineage>
</organism>